<comment type="similarity">
    <text evidence="1">Belongs to the HEATR5 family.</text>
</comment>
<dbReference type="EMBL" id="KN880515">
    <property type="protein sequence ID" value="KIY67882.1"/>
    <property type="molecule type" value="Genomic_DNA"/>
</dbReference>
<evidence type="ECO:0000256" key="3">
    <source>
        <dbReference type="SAM" id="MobiDB-lite"/>
    </source>
</evidence>
<proteinExistence type="inferred from homology"/>
<dbReference type="GO" id="GO:0005794">
    <property type="term" value="C:Golgi apparatus"/>
    <property type="evidence" value="ECO:0007669"/>
    <property type="project" value="TreeGrafter"/>
</dbReference>
<dbReference type="InterPro" id="IPR011989">
    <property type="entry name" value="ARM-like"/>
</dbReference>
<dbReference type="InterPro" id="IPR021133">
    <property type="entry name" value="HEAT_type_2"/>
</dbReference>
<gene>
    <name evidence="5" type="ORF">CYLTODRAFT_490286</name>
</gene>
<feature type="domain" description="LAA1-like C-terminal TPR repeats" evidence="4">
    <location>
        <begin position="1814"/>
        <end position="1981"/>
    </location>
</feature>
<dbReference type="InterPro" id="IPR040108">
    <property type="entry name" value="Laa1/Sip1/HEATR5"/>
</dbReference>
<sequence>MSAANEIIEDIDESELSGGDGEVYVFQWLSTVEKQITGASISDLKPKQADLESALVKIITAPSPYPPPGRGIRNLVGRCLVSLYTRFETRTLFDTLQSFLKIISDTKTPDRDVQKIACFYCVGELMGAFGANFMSFMAEITTVTLRTNKSSSLPLLRFHALSALFKTLSTAKKAVPDGSIKDILKQMRNCLTDKCRPVQRAAAEVLIAVYSTDNHPSVPDVDNIISLCVRSLDNTDQVTRRALSQLVGHLLASTQVERAVPSPDGANKSKNTGDNADTDNTLPTPQDAMKPLLTPSDMFAHLSAQYNKPSLSRTARVGIFDFYVGLCTRLGASFMETNYTIFVNHLMSEIVSSPRNGTSRYDVLLVRRMVEILLRDLVGVRLLSEQGQINAIQDLAKQYLKRWPAMMPGQIAPSSNILAIILREVAGLLQQLGNAPPPVQDAVADPLVTLLAHPSHTIRINAAWTLQCLGSSTPLRLPKTIITVFDLLQRDMTSILSPAAPSDVNTRSLGHAYGLAALISIIPERPLYVSYDVSAKVLDMAIQLLKRAGEHDLKIASIEVEVAWTLIAALMSLGPNFVRSHLPQLLVLWRNALPKPTSKDSNTARSVEDWMFLLHVRESALSAILCFLKHNSATLVNLDVGRRIASLLGNALAFANNFIAQRVEENMDAPAPVVATKGLGLKGREALLRRRVYECFTALGLSNIPEATQTSLLQSAVTLFASADGYTGSSVQAAIASSSGTFTSVWNSLDGYAYGVSYIQLSDESNLDLHSRDSISASIDNLLRQPIFGAWEHDTLTLCQNPSAGSLRRVEPPPPPTALVDTAIELFSQLLPLQDLPSTSKTLTQLLDGLRSPKFEKNVGRKAAVTFNSAIALALAVRNVSNGNSRQAREVFGSTGVTSLLSPFFKDALVDADPTLRTATSEIIGRLASLGGTNFLTSQIKQLVDQVVHNRDPSARAGCALAFGSIYTHVGGMAAGPLLKTTVNVLMSLSNDEHPVVHYWALNALARVINAASLGYAGYVSGTLGMLLKIYSMGSHEPEGGPLLNANLSGDYPAYPVVCQIIDAVINVLGPDIQESTKTRGLVLNLVREFSLEVDEAVRVEAIKCIQHFLMFAPEYVDIDDLVRQFRGHLGSSRRSLKVASINALYQLVQKDALVMSKLGGDALVENLFSMLDDDASIEGVRSVIESWLGQTVVYNPSAWIDLCQRIMSKTTASQQTADAAAGARGADDEGESLSSGMNQGGGGLSTSRWRTQLFALQCLHQICTLVANSGRREHLDVSFAKQQCIPVNGLLASRVPDLIKMAFTASTAYVTEIRLEGLVVLQDVIKIFATSPDPAFDDMLLLEQHQAPITAALTPAFSVDSTPEILASAVQACAVFVGCGVVKDVGRMGRILKLLTTALEQSKDSGALKLGETGELSPNASAMLRIATVSAWAELEVDSLRQGYLKKVVEPFRSSLATLWISSLRDYASIRSDSESINDTSSVALDSTYSSLGKEVLLPYYVKSWSIILQAVASAMAGNDPYILAAMNGQDDGKLVTMNGAASKEPVLFFFVVYGLVYEALASATDSSAVPAQHQRSVIGSLLALKSLVRPEYAGKAIMEPSIYDEFISVCYRLAMTETAIVQTHLVDVMTVFATTQDSPSAAADTTTMSPTSPRAHCLRICSYLLKHSTSAARGPTILGDVNQRLKMIGACFSAYANIAASVNTSQREDIRGVGVLLYSDMLKDESSEIDLVGPTLPSLKALLDLPISTTRDSKERYGRAVHALISACLLNIDSMRGRDGAISLKKIKNNLLAAVLILTTIPENVKIGQAAAEHCCFLISQKLLDLGETTLTAAHCSKTIVAAATTGNPVLKQCVRLLVPALIEFIAKTAPMVHNETLSEQHAAAIGEVWKAFATFFGFVAEDHKTRLLGVLLPTIALLLATDQPNPPPVTVQSVAQLLAYAKAAPVAFKDATAKLDEATRELLEGSVRRALGGSAVASQATTAKPQISLRSF</sequence>
<dbReference type="GO" id="GO:0042147">
    <property type="term" value="P:retrograde transport, endosome to Golgi"/>
    <property type="evidence" value="ECO:0007669"/>
    <property type="project" value="TreeGrafter"/>
</dbReference>
<dbReference type="Pfam" id="PF25808">
    <property type="entry name" value="TPR_LAA1_C"/>
    <property type="match status" value="1"/>
</dbReference>
<evidence type="ECO:0000313" key="6">
    <source>
        <dbReference type="Proteomes" id="UP000054007"/>
    </source>
</evidence>
<dbReference type="Proteomes" id="UP000054007">
    <property type="component" value="Unassembled WGS sequence"/>
</dbReference>
<dbReference type="GO" id="GO:0016020">
    <property type="term" value="C:membrane"/>
    <property type="evidence" value="ECO:0007669"/>
    <property type="project" value="TreeGrafter"/>
</dbReference>
<organism evidence="5 6">
    <name type="scientific">Cylindrobasidium torrendii FP15055 ss-10</name>
    <dbReference type="NCBI Taxonomy" id="1314674"/>
    <lineage>
        <taxon>Eukaryota</taxon>
        <taxon>Fungi</taxon>
        <taxon>Dikarya</taxon>
        <taxon>Basidiomycota</taxon>
        <taxon>Agaricomycotina</taxon>
        <taxon>Agaricomycetes</taxon>
        <taxon>Agaricomycetidae</taxon>
        <taxon>Agaricales</taxon>
        <taxon>Marasmiineae</taxon>
        <taxon>Physalacriaceae</taxon>
        <taxon>Cylindrobasidium</taxon>
    </lineage>
</organism>
<evidence type="ECO:0000259" key="4">
    <source>
        <dbReference type="Pfam" id="PF25808"/>
    </source>
</evidence>
<dbReference type="Gene3D" id="1.25.10.10">
    <property type="entry name" value="Leucine-rich Repeat Variant"/>
    <property type="match status" value="3"/>
</dbReference>
<feature type="region of interest" description="Disordered" evidence="3">
    <location>
        <begin position="1218"/>
        <end position="1245"/>
    </location>
</feature>
<dbReference type="PANTHER" id="PTHR21663">
    <property type="entry name" value="HYPOTHETICAL HEAT DOMAIN-CONTAINING"/>
    <property type="match status" value="1"/>
</dbReference>
<dbReference type="GO" id="GO:0006897">
    <property type="term" value="P:endocytosis"/>
    <property type="evidence" value="ECO:0007669"/>
    <property type="project" value="TreeGrafter"/>
</dbReference>
<dbReference type="STRING" id="1314674.A0A0D7BBI2"/>
<dbReference type="GO" id="GO:0008104">
    <property type="term" value="P:intracellular protein localization"/>
    <property type="evidence" value="ECO:0007669"/>
    <property type="project" value="TreeGrafter"/>
</dbReference>
<dbReference type="OrthoDB" id="192608at2759"/>
<feature type="region of interest" description="Disordered" evidence="3">
    <location>
        <begin position="257"/>
        <end position="287"/>
    </location>
</feature>
<evidence type="ECO:0000313" key="5">
    <source>
        <dbReference type="EMBL" id="KIY67882.1"/>
    </source>
</evidence>
<feature type="compositionally biased region" description="Polar residues" evidence="3">
    <location>
        <begin position="268"/>
        <end position="284"/>
    </location>
</feature>
<dbReference type="InterPro" id="IPR057981">
    <property type="entry name" value="TPR_LAA1-like_C"/>
</dbReference>
<dbReference type="InterPro" id="IPR046837">
    <property type="entry name" value="Laa1/Sip1/HEATR5-like_HEAT"/>
</dbReference>
<dbReference type="SUPFAM" id="SSF48371">
    <property type="entry name" value="ARM repeat"/>
    <property type="match status" value="2"/>
</dbReference>
<evidence type="ECO:0000256" key="2">
    <source>
        <dbReference type="PROSITE-ProRule" id="PRU00103"/>
    </source>
</evidence>
<dbReference type="GO" id="GO:0005829">
    <property type="term" value="C:cytosol"/>
    <property type="evidence" value="ECO:0007669"/>
    <property type="project" value="GOC"/>
</dbReference>
<evidence type="ECO:0000256" key="1">
    <source>
        <dbReference type="ARBA" id="ARBA00008304"/>
    </source>
</evidence>
<name>A0A0D7BBI2_9AGAR</name>
<dbReference type="GO" id="GO:0030139">
    <property type="term" value="C:endocytic vesicle"/>
    <property type="evidence" value="ECO:0007669"/>
    <property type="project" value="TreeGrafter"/>
</dbReference>
<dbReference type="PROSITE" id="PS50077">
    <property type="entry name" value="HEAT_REPEAT"/>
    <property type="match status" value="1"/>
</dbReference>
<keyword evidence="6" id="KW-1185">Reference proteome</keyword>
<reference evidence="5 6" key="1">
    <citation type="journal article" date="2015" name="Fungal Genet. Biol.">
        <title>Evolution of novel wood decay mechanisms in Agaricales revealed by the genome sequences of Fistulina hepatica and Cylindrobasidium torrendii.</title>
        <authorList>
            <person name="Floudas D."/>
            <person name="Held B.W."/>
            <person name="Riley R."/>
            <person name="Nagy L.G."/>
            <person name="Koehler G."/>
            <person name="Ransdell A.S."/>
            <person name="Younus H."/>
            <person name="Chow J."/>
            <person name="Chiniquy J."/>
            <person name="Lipzen A."/>
            <person name="Tritt A."/>
            <person name="Sun H."/>
            <person name="Haridas S."/>
            <person name="LaButti K."/>
            <person name="Ohm R.A."/>
            <person name="Kues U."/>
            <person name="Blanchette R.A."/>
            <person name="Grigoriev I.V."/>
            <person name="Minto R.E."/>
            <person name="Hibbett D.S."/>
        </authorList>
    </citation>
    <scope>NUCLEOTIDE SEQUENCE [LARGE SCALE GENOMIC DNA]</scope>
    <source>
        <strain evidence="5 6">FP15055 ss-10</strain>
    </source>
</reference>
<protein>
    <submittedName>
        <fullName evidence="5">Clathrin-coated vesicle protein</fullName>
    </submittedName>
</protein>
<dbReference type="PANTHER" id="PTHR21663:SF0">
    <property type="entry name" value="HEAT REPEAT-CONTAINING PROTEIN 5B"/>
    <property type="match status" value="1"/>
</dbReference>
<accession>A0A0D7BBI2</accession>
<dbReference type="Pfam" id="PF20210">
    <property type="entry name" value="Laa1_Sip1_HTR5"/>
    <property type="match status" value="1"/>
</dbReference>
<dbReference type="InterPro" id="IPR016024">
    <property type="entry name" value="ARM-type_fold"/>
</dbReference>
<feature type="repeat" description="HEAT" evidence="2">
    <location>
        <begin position="901"/>
        <end position="939"/>
    </location>
</feature>